<feature type="transmembrane region" description="Helical" evidence="17">
    <location>
        <begin position="205"/>
        <end position="222"/>
    </location>
</feature>
<gene>
    <name evidence="20" type="primary">ND4</name>
</gene>
<evidence type="ECO:0000256" key="11">
    <source>
        <dbReference type="ARBA" id="ARBA00022989"/>
    </source>
</evidence>
<comment type="function">
    <text evidence="1">Core subunit of the mitochondrial membrane respiratory chain NADH dehydrogenase (Complex I) that is believed to belong to the minimal assembly required for catalysis. Complex I functions in the transfer of electrons from NADH to the respiratory chain. The immediate electron acceptor for the enzyme is believed to be ubiquinone.</text>
</comment>
<protein>
    <recommendedName>
        <fullName evidence="5 17">NADH-ubiquinone oxidoreductase chain 4</fullName>
        <ecNumber evidence="4 17">7.1.1.2</ecNumber>
    </recommendedName>
</protein>
<keyword evidence="9" id="KW-1278">Translocase</keyword>
<feature type="transmembrane region" description="Helical" evidence="17">
    <location>
        <begin position="105"/>
        <end position="127"/>
    </location>
</feature>
<keyword evidence="12 17" id="KW-0520">NAD</keyword>
<organism evidence="20">
    <name type="scientific">Leptestheria brevirostris</name>
    <dbReference type="NCBI Taxonomy" id="2653809"/>
    <lineage>
        <taxon>Eukaryota</taxon>
        <taxon>Metazoa</taxon>
        <taxon>Ecdysozoa</taxon>
        <taxon>Arthropoda</taxon>
        <taxon>Crustacea</taxon>
        <taxon>Branchiopoda</taxon>
        <taxon>Diplostraca</taxon>
        <taxon>Spinicaudata</taxon>
        <taxon>Leptestheriidae</taxon>
        <taxon>Leptestheria</taxon>
    </lineage>
</organism>
<keyword evidence="8 17" id="KW-0812">Transmembrane</keyword>
<proteinExistence type="inferred from homology"/>
<dbReference type="GO" id="GO:0031966">
    <property type="term" value="C:mitochondrial membrane"/>
    <property type="evidence" value="ECO:0007669"/>
    <property type="project" value="UniProtKB-SubCell"/>
</dbReference>
<evidence type="ECO:0000259" key="18">
    <source>
        <dbReference type="Pfam" id="PF00361"/>
    </source>
</evidence>
<evidence type="ECO:0000256" key="13">
    <source>
        <dbReference type="ARBA" id="ARBA00023075"/>
    </source>
</evidence>
<keyword evidence="10 17" id="KW-0249">Electron transport</keyword>
<dbReference type="EMBL" id="MN548772">
    <property type="protein sequence ID" value="QOQ37312.1"/>
    <property type="molecule type" value="Genomic_DNA"/>
</dbReference>
<comment type="similarity">
    <text evidence="3 17">Belongs to the complex I subunit 4 family.</text>
</comment>
<feature type="transmembrane region" description="Helical" evidence="17">
    <location>
        <begin position="267"/>
        <end position="287"/>
    </location>
</feature>
<feature type="transmembrane region" description="Helical" evidence="17">
    <location>
        <begin position="293"/>
        <end position="316"/>
    </location>
</feature>
<geneLocation type="mitochondrion" evidence="20"/>
<dbReference type="InterPro" id="IPR000260">
    <property type="entry name" value="NADH4_N"/>
</dbReference>
<feature type="transmembrane region" description="Helical" evidence="17">
    <location>
        <begin position="7"/>
        <end position="32"/>
    </location>
</feature>
<feature type="transmembrane region" description="Helical" evidence="17">
    <location>
        <begin position="177"/>
        <end position="198"/>
    </location>
</feature>
<comment type="function">
    <text evidence="17">Core subunit of the mitochondrial membrane respiratory chain NADH dehydrogenase (Complex I) which catalyzes electron transfer from NADH through the respiratory chain, using ubiquinone as an electron acceptor. Essential for the catalytic activity and assembly of complex I.</text>
</comment>
<dbReference type="GO" id="GO:0003954">
    <property type="term" value="F:NADH dehydrogenase activity"/>
    <property type="evidence" value="ECO:0007669"/>
    <property type="project" value="TreeGrafter"/>
</dbReference>
<evidence type="ECO:0000256" key="10">
    <source>
        <dbReference type="ARBA" id="ARBA00022982"/>
    </source>
</evidence>
<dbReference type="RefSeq" id="YP_010026298.1">
    <property type="nucleotide sequence ID" value="NC_053747.1"/>
</dbReference>
<evidence type="ECO:0000313" key="20">
    <source>
        <dbReference type="EMBL" id="QOQ37312.1"/>
    </source>
</evidence>
<evidence type="ECO:0000256" key="15">
    <source>
        <dbReference type="ARBA" id="ARBA00023136"/>
    </source>
</evidence>
<evidence type="ECO:0000256" key="7">
    <source>
        <dbReference type="ARBA" id="ARBA00022660"/>
    </source>
</evidence>
<dbReference type="InterPro" id="IPR001750">
    <property type="entry name" value="ND/Mrp_TM"/>
</dbReference>
<dbReference type="CTD" id="4538"/>
<evidence type="ECO:0000256" key="14">
    <source>
        <dbReference type="ARBA" id="ARBA00023128"/>
    </source>
</evidence>
<dbReference type="Pfam" id="PF00361">
    <property type="entry name" value="Proton_antipo_M"/>
    <property type="match status" value="1"/>
</dbReference>
<keyword evidence="15 17" id="KW-0472">Membrane</keyword>
<accession>A0A7M1ICM3</accession>
<dbReference type="GO" id="GO:0042773">
    <property type="term" value="P:ATP synthesis coupled electron transport"/>
    <property type="evidence" value="ECO:0007669"/>
    <property type="project" value="InterPro"/>
</dbReference>
<keyword evidence="7 17" id="KW-0679">Respiratory chain</keyword>
<evidence type="ECO:0000256" key="8">
    <source>
        <dbReference type="ARBA" id="ARBA00022692"/>
    </source>
</evidence>
<feature type="transmembrane region" description="Helical" evidence="17">
    <location>
        <begin position="242"/>
        <end position="260"/>
    </location>
</feature>
<keyword evidence="11 17" id="KW-1133">Transmembrane helix</keyword>
<feature type="transmembrane region" description="Helical" evidence="17">
    <location>
        <begin position="52"/>
        <end position="69"/>
    </location>
</feature>
<dbReference type="PRINTS" id="PR01437">
    <property type="entry name" value="NUOXDRDTASE4"/>
</dbReference>
<dbReference type="AlphaFoldDB" id="A0A7M1ICM3"/>
<feature type="transmembrane region" description="Helical" evidence="17">
    <location>
        <begin position="134"/>
        <end position="157"/>
    </location>
</feature>
<evidence type="ECO:0000256" key="2">
    <source>
        <dbReference type="ARBA" id="ARBA00004225"/>
    </source>
</evidence>
<evidence type="ECO:0000256" key="4">
    <source>
        <dbReference type="ARBA" id="ARBA00012944"/>
    </source>
</evidence>
<evidence type="ECO:0000256" key="16">
    <source>
        <dbReference type="ARBA" id="ARBA00049551"/>
    </source>
</evidence>
<dbReference type="GO" id="GO:0008137">
    <property type="term" value="F:NADH dehydrogenase (ubiquinone) activity"/>
    <property type="evidence" value="ECO:0007669"/>
    <property type="project" value="UniProtKB-UniRule"/>
</dbReference>
<keyword evidence="6 17" id="KW-0813">Transport</keyword>
<evidence type="ECO:0000256" key="6">
    <source>
        <dbReference type="ARBA" id="ARBA00022448"/>
    </source>
</evidence>
<dbReference type="InterPro" id="IPR003918">
    <property type="entry name" value="NADH_UbQ_OxRdtase"/>
</dbReference>
<reference evidence="20" key="1">
    <citation type="submission" date="2019-10" db="EMBL/GenBank/DDBJ databases">
        <title>The complete mitogenome of Leptestheria brevirostris Barnard, 1924, a rockpool clam shrimp (Branchiopoda: Spinicaudata) from Central District, Botswana.</title>
        <authorList>
            <person name="Tladi M."/>
            <person name="Emami-Khoyi A."/>
            <person name="Dalu T."/>
            <person name="Oliver J."/>
            <person name="Teske P."/>
            <person name="Roger C."/>
            <person name="Nyamukondiwa C."/>
            <person name="Wasserman R."/>
        </authorList>
    </citation>
    <scope>NUCLEOTIDE SEQUENCE</scope>
</reference>
<dbReference type="GO" id="GO:0048039">
    <property type="term" value="F:ubiquinone binding"/>
    <property type="evidence" value="ECO:0007669"/>
    <property type="project" value="TreeGrafter"/>
</dbReference>
<feature type="domain" description="NADH:quinone oxidoreductase/Mrp antiporter transmembrane" evidence="18">
    <location>
        <begin position="103"/>
        <end position="384"/>
    </location>
</feature>
<dbReference type="EC" id="7.1.1.2" evidence="4 17"/>
<evidence type="ECO:0000259" key="19">
    <source>
        <dbReference type="Pfam" id="PF01059"/>
    </source>
</evidence>
<evidence type="ECO:0000256" key="9">
    <source>
        <dbReference type="ARBA" id="ARBA00022967"/>
    </source>
</evidence>
<feature type="transmembrane region" description="Helical" evidence="17">
    <location>
        <begin position="375"/>
        <end position="394"/>
    </location>
</feature>
<dbReference type="GO" id="GO:0015990">
    <property type="term" value="P:electron transport coupled proton transport"/>
    <property type="evidence" value="ECO:0007669"/>
    <property type="project" value="TreeGrafter"/>
</dbReference>
<dbReference type="PANTHER" id="PTHR43507:SF20">
    <property type="entry name" value="NADH-UBIQUINONE OXIDOREDUCTASE CHAIN 4"/>
    <property type="match status" value="1"/>
</dbReference>
<sequence length="437" mass="48674">MLKFVLSLIAIIFMSGANWVYVVITLALLTTSSLNSFSFNMISSNFVMVDPLAPPLLTLSLWISLLMVISSYKIKIEKKSAGLFVKMVGALTVCLYTCFTTGNFLLFYILFEVSLIPTALLILGWGYQPERWQAFIYLMFYTLLASLPLLVSIFWLFHRIDSLEFFMLTDVSGSTFLFLGTVLSFLVKLPIYFGHLWLPKAHVEAPIAGSMILAGILLKLGGYGLMRSLPVLVTKCLELSPWIFSISLWGGVFTSFICMRQNDVKSLIAYSSVSHMALVISSTLTLMNCGWSGALMMMIAHGLVSSGLFCLANVLYERSHTRSLLINKGILIMMPSMSMWWFILSACSMSAPPSINFISEIILVMSNVSYCMWSVVPITLLSFMSAVYTLYLFSSTQHGKLSQIIMGDPGSVQEFTLISLHFLPAVALGAQSFYWVI</sequence>
<comment type="catalytic activity">
    <reaction evidence="16 17">
        <text>a ubiquinone + NADH + 5 H(+)(in) = a ubiquinol + NAD(+) + 4 H(+)(out)</text>
        <dbReference type="Rhea" id="RHEA:29091"/>
        <dbReference type="Rhea" id="RHEA-COMP:9565"/>
        <dbReference type="Rhea" id="RHEA-COMP:9566"/>
        <dbReference type="ChEBI" id="CHEBI:15378"/>
        <dbReference type="ChEBI" id="CHEBI:16389"/>
        <dbReference type="ChEBI" id="CHEBI:17976"/>
        <dbReference type="ChEBI" id="CHEBI:57540"/>
        <dbReference type="ChEBI" id="CHEBI:57945"/>
        <dbReference type="EC" id="7.1.1.2"/>
    </reaction>
</comment>
<name>A0A7M1ICM3_9CRUS</name>
<dbReference type="Pfam" id="PF01059">
    <property type="entry name" value="Oxidored_q5_N"/>
    <property type="match status" value="1"/>
</dbReference>
<comment type="subcellular location">
    <subcellularLocation>
        <location evidence="2 17">Mitochondrion membrane</location>
        <topology evidence="2 17">Multi-pass membrane protein</topology>
    </subcellularLocation>
</comment>
<evidence type="ECO:0000256" key="12">
    <source>
        <dbReference type="ARBA" id="ARBA00023027"/>
    </source>
</evidence>
<evidence type="ECO:0000256" key="3">
    <source>
        <dbReference type="ARBA" id="ARBA00009025"/>
    </source>
</evidence>
<evidence type="ECO:0000256" key="1">
    <source>
        <dbReference type="ARBA" id="ARBA00003257"/>
    </source>
</evidence>
<dbReference type="PANTHER" id="PTHR43507">
    <property type="entry name" value="NADH-UBIQUINONE OXIDOREDUCTASE CHAIN 4"/>
    <property type="match status" value="1"/>
</dbReference>
<keyword evidence="13 17" id="KW-0830">Ubiquinone</keyword>
<feature type="domain" description="NADH:ubiquinone oxidoreductase chain 4 N-terminal" evidence="19">
    <location>
        <begin position="1"/>
        <end position="97"/>
    </location>
</feature>
<evidence type="ECO:0000256" key="17">
    <source>
        <dbReference type="RuleBase" id="RU003297"/>
    </source>
</evidence>
<feature type="transmembrane region" description="Helical" evidence="17">
    <location>
        <begin position="81"/>
        <end position="99"/>
    </location>
</feature>
<dbReference type="GeneID" id="63367503"/>
<keyword evidence="14 17" id="KW-0496">Mitochondrion</keyword>
<evidence type="ECO:0000256" key="5">
    <source>
        <dbReference type="ARBA" id="ARBA00021006"/>
    </source>
</evidence>